<proteinExistence type="predicted"/>
<reference evidence="2 3" key="1">
    <citation type="submission" date="2019-10" db="EMBL/GenBank/DDBJ databases">
        <title>Paraburkholderia sp. isolated from nodules of Mimosa pudica from Brazilian Atlantic Forest soils.</title>
        <authorList>
            <person name="Paulitsch F."/>
            <person name="Hungria M."/>
            <person name="Dall'Agnol R."/>
        </authorList>
    </citation>
    <scope>NUCLEOTIDE SEQUENCE [LARGE SCALE GENOMIC DNA]</scope>
    <source>
        <strain evidence="2 3">CNPSo 3157</strain>
    </source>
</reference>
<evidence type="ECO:0000256" key="1">
    <source>
        <dbReference type="SAM" id="MobiDB-lite"/>
    </source>
</evidence>
<protein>
    <submittedName>
        <fullName evidence="2">Uncharacterized protein</fullName>
    </submittedName>
</protein>
<evidence type="ECO:0000313" key="2">
    <source>
        <dbReference type="EMBL" id="MPW22487.1"/>
    </source>
</evidence>
<dbReference type="AlphaFoldDB" id="A0A7X1NI94"/>
<dbReference type="EMBL" id="WHNP01000068">
    <property type="protein sequence ID" value="MPW22487.1"/>
    <property type="molecule type" value="Genomic_DNA"/>
</dbReference>
<comment type="caution">
    <text evidence="2">The sequence shown here is derived from an EMBL/GenBank/DDBJ whole genome shotgun (WGS) entry which is preliminary data.</text>
</comment>
<keyword evidence="3" id="KW-1185">Reference proteome</keyword>
<name>A0A7X1NI94_9BURK</name>
<organism evidence="2 3">
    <name type="scientific">Paraburkholderia franconis</name>
    <dbReference type="NCBI Taxonomy" id="2654983"/>
    <lineage>
        <taxon>Bacteria</taxon>
        <taxon>Pseudomonadati</taxon>
        <taxon>Pseudomonadota</taxon>
        <taxon>Betaproteobacteria</taxon>
        <taxon>Burkholderiales</taxon>
        <taxon>Burkholderiaceae</taxon>
        <taxon>Paraburkholderia</taxon>
    </lineage>
</organism>
<sequence>MASPVFAGEHYRQVWNPPEARGMLHVQPDHKSPPHRRANVCIAHTRAHHRQVVATASVPKTPGASTASRARRPRFDDLPRQITPEGNVLRVGGRMARIEVEH</sequence>
<feature type="region of interest" description="Disordered" evidence="1">
    <location>
        <begin position="57"/>
        <end position="81"/>
    </location>
</feature>
<accession>A0A7X1NI94</accession>
<gene>
    <name evidence="2" type="ORF">GCT13_38130</name>
</gene>
<dbReference type="Proteomes" id="UP000484381">
    <property type="component" value="Unassembled WGS sequence"/>
</dbReference>
<evidence type="ECO:0000313" key="3">
    <source>
        <dbReference type="Proteomes" id="UP000484381"/>
    </source>
</evidence>